<dbReference type="KEGG" id="vg:26645240"/>
<dbReference type="Proteomes" id="UP000203732">
    <property type="component" value="Segment"/>
</dbReference>
<proteinExistence type="predicted"/>
<evidence type="ECO:0000313" key="1">
    <source>
        <dbReference type="EMBL" id="BAR94583.1"/>
    </source>
</evidence>
<dbReference type="GeneID" id="26645240"/>
<dbReference type="OrthoDB" id="38684at10239"/>
<evidence type="ECO:0000313" key="2">
    <source>
        <dbReference type="Proteomes" id="UP000203732"/>
    </source>
</evidence>
<accession>A0A0H5AXS0</accession>
<reference evidence="1 2" key="1">
    <citation type="submission" date="2015-07" db="EMBL/GenBank/DDBJ databases">
        <title>Characterization of Pseudomonas aeruginosa phage KPP21 belonging to family Podoviridae genus N4-like viruses, isolated in Japan.</title>
        <authorList>
            <person name="Shigehisa R."/>
            <person name="Uchiyama J."/>
            <person name="Kato S."/>
            <person name="Takemura-Uchiyama I."/>
            <person name="Ujihara T."/>
            <person name="Sakaguchi Y."/>
            <person name="Okamoto N."/>
            <person name="Shimakura H."/>
            <person name="Daibata M."/>
            <person name="Sakaguchi M."/>
            <person name="Matsuzaki S."/>
        </authorList>
    </citation>
    <scope>NUCLEOTIDE SEQUENCE [LARGE SCALE GENOMIC DNA]</scope>
</reference>
<dbReference type="EMBL" id="LC064302">
    <property type="protein sequence ID" value="BAR94583.1"/>
    <property type="molecule type" value="Genomic_DNA"/>
</dbReference>
<keyword evidence="2" id="KW-1185">Reference proteome</keyword>
<protein>
    <submittedName>
        <fullName evidence="1">Uncharacterized protein</fullName>
    </submittedName>
</protein>
<sequence>MTYSKSEIDVAKYMHSNLLRAKYFKEHRMQEWSGSPYPHDHNLGMDEWNALCDKVEAMV</sequence>
<name>A0A0H5AXS0_BPK21</name>
<dbReference type="RefSeq" id="YP_009218973.1">
    <property type="nucleotide sequence ID" value="NC_029017.1"/>
</dbReference>
<organismHost>
    <name type="scientific">Pseudomonas aeruginosa</name>
    <dbReference type="NCBI Taxonomy" id="287"/>
</organismHost>
<organism evidence="1 2">
    <name type="scientific">Pseudomonas phage KPP21</name>
    <dbReference type="NCBI Taxonomy" id="1678082"/>
    <lineage>
        <taxon>Viruses</taxon>
        <taxon>Duplodnaviria</taxon>
        <taxon>Heunggongvirae</taxon>
        <taxon>Uroviricota</taxon>
        <taxon>Caudoviricetes</taxon>
        <taxon>Schitoviridae</taxon>
        <taxon>Migulavirinae</taxon>
        <taxon>Luzseptimavirus</taxon>
        <taxon>Luzseptimavirus KPP21</taxon>
    </lineage>
</organism>